<evidence type="ECO:0000313" key="2">
    <source>
        <dbReference type="Proteomes" id="UP001596540"/>
    </source>
</evidence>
<organism evidence="1 2">
    <name type="scientific">Marinactinospora rubrisoli</name>
    <dbReference type="NCBI Taxonomy" id="2715399"/>
    <lineage>
        <taxon>Bacteria</taxon>
        <taxon>Bacillati</taxon>
        <taxon>Actinomycetota</taxon>
        <taxon>Actinomycetes</taxon>
        <taxon>Streptosporangiales</taxon>
        <taxon>Nocardiopsidaceae</taxon>
        <taxon>Marinactinospora</taxon>
    </lineage>
</organism>
<evidence type="ECO:0000313" key="1">
    <source>
        <dbReference type="EMBL" id="MFC7330800.1"/>
    </source>
</evidence>
<reference evidence="2" key="1">
    <citation type="journal article" date="2019" name="Int. J. Syst. Evol. Microbiol.">
        <title>The Global Catalogue of Microorganisms (GCM) 10K type strain sequencing project: providing services to taxonomists for standard genome sequencing and annotation.</title>
        <authorList>
            <consortium name="The Broad Institute Genomics Platform"/>
            <consortium name="The Broad Institute Genome Sequencing Center for Infectious Disease"/>
            <person name="Wu L."/>
            <person name="Ma J."/>
        </authorList>
    </citation>
    <scope>NUCLEOTIDE SEQUENCE [LARGE SCALE GENOMIC DNA]</scope>
    <source>
        <strain evidence="2">CGMCC 4.7382</strain>
    </source>
</reference>
<name>A0ABW2KN51_9ACTN</name>
<keyword evidence="2" id="KW-1185">Reference proteome</keyword>
<dbReference type="RefSeq" id="WP_379873447.1">
    <property type="nucleotide sequence ID" value="NZ_JBHTBH010000014.1"/>
</dbReference>
<gene>
    <name evidence="1" type="ORF">ACFQRF_23995</name>
</gene>
<evidence type="ECO:0008006" key="3">
    <source>
        <dbReference type="Google" id="ProtNLM"/>
    </source>
</evidence>
<protein>
    <recommendedName>
        <fullName evidence="3">DUF317 domain-containing protein</fullName>
    </recommendedName>
</protein>
<proteinExistence type="predicted"/>
<accession>A0ABW2KN51</accession>
<dbReference type="EMBL" id="JBHTBH010000014">
    <property type="protein sequence ID" value="MFC7330800.1"/>
    <property type="molecule type" value="Genomic_DNA"/>
</dbReference>
<dbReference type="Proteomes" id="UP001596540">
    <property type="component" value="Unassembled WGS sequence"/>
</dbReference>
<sequence>MTKNQRWLGDDGWPTDEYFEAVSAALDADGVDHDWWRDEEWSVTYVIDPDSYTSGPMWWATHGLHIIWSGDEHEGLERAAWEWVPYTRPHALGDRVEPLGAVALDDPANVAAAVVKLIQEGEQ</sequence>
<comment type="caution">
    <text evidence="1">The sequence shown here is derived from an EMBL/GenBank/DDBJ whole genome shotgun (WGS) entry which is preliminary data.</text>
</comment>